<evidence type="ECO:0000313" key="2">
    <source>
        <dbReference type="Proteomes" id="UP000001511"/>
    </source>
</evidence>
<accession>D7E5M5</accession>
<dbReference type="HOGENOM" id="CLU_3101497_0_0_3"/>
<dbReference type="AlphaFoldDB" id="D7E5M5"/>
<gene>
    <name evidence="1" type="ordered locus">Aazo_5283</name>
</gene>
<keyword evidence="1" id="KW-0614">Plasmid</keyword>
<dbReference type="KEGG" id="naz:Aazo_5283"/>
<proteinExistence type="predicted"/>
<reference evidence="1 2" key="1">
    <citation type="journal article" date="2010" name="PLoS ONE">
        <title>Genome erosion in a nitrogen-fixing vertically transmitted endosymbiotic multicellular cyanobacterium.</title>
        <authorList>
            <person name="Ran L."/>
            <person name="Larsson J."/>
            <person name="Vigil-Stenman T."/>
            <person name="Nylander J.A."/>
            <person name="Ininbergs K."/>
            <person name="Zheng W.W."/>
            <person name="Lapidus A."/>
            <person name="Lowry S."/>
            <person name="Haselkorn R."/>
            <person name="Bergman B."/>
        </authorList>
    </citation>
    <scope>NUCLEOTIDE SEQUENCE [LARGE SCALE GENOMIC DNA]</scope>
    <source>
        <strain evidence="2">0708</strain>
        <plasmid evidence="2">Plasmid pAzo01</plasmid>
    </source>
</reference>
<organism evidence="1 2">
    <name type="scientific">Nostoc azollae (strain 0708)</name>
    <name type="common">Anabaena azollae (strain 0708)</name>
    <dbReference type="NCBI Taxonomy" id="551115"/>
    <lineage>
        <taxon>Bacteria</taxon>
        <taxon>Bacillati</taxon>
        <taxon>Cyanobacteriota</taxon>
        <taxon>Cyanophyceae</taxon>
        <taxon>Nostocales</taxon>
        <taxon>Nostocaceae</taxon>
        <taxon>Trichormus</taxon>
    </lineage>
</organism>
<protein>
    <submittedName>
        <fullName evidence="1">Uncharacterized protein</fullName>
    </submittedName>
</protein>
<dbReference type="EMBL" id="CP002060">
    <property type="protein sequence ID" value="ADI66284.1"/>
    <property type="molecule type" value="Genomic_DNA"/>
</dbReference>
<name>D7E5M5_NOSA0</name>
<geneLocation type="plasmid" evidence="1 2">
    <name>pAzo01</name>
</geneLocation>
<keyword evidence="2" id="KW-1185">Reference proteome</keyword>
<dbReference type="RefSeq" id="WP_013193293.1">
    <property type="nucleotide sequence ID" value="NC_014249.1"/>
</dbReference>
<dbReference type="Proteomes" id="UP000001511">
    <property type="component" value="Plasmid pAzo01"/>
</dbReference>
<sequence length="51" mass="5876">MSADDLRLKRAVNTACKIAEAQGLQFEKAFIFVRPLINHVYIENHSFLELN</sequence>
<evidence type="ECO:0000313" key="1">
    <source>
        <dbReference type="EMBL" id="ADI66284.1"/>
    </source>
</evidence>